<keyword evidence="6 10" id="KW-0812">Transmembrane</keyword>
<evidence type="ECO:0000256" key="1">
    <source>
        <dbReference type="ARBA" id="ARBA00004383"/>
    </source>
</evidence>
<dbReference type="PANTHER" id="PTHR33446:SF2">
    <property type="entry name" value="PROTEIN TONB"/>
    <property type="match status" value="1"/>
</dbReference>
<dbReference type="SUPFAM" id="SSF74653">
    <property type="entry name" value="TolA/TonB C-terminal domain"/>
    <property type="match status" value="1"/>
</dbReference>
<dbReference type="OrthoDB" id="9814002at2"/>
<evidence type="ECO:0000313" key="12">
    <source>
        <dbReference type="EMBL" id="TFD98692.1"/>
    </source>
</evidence>
<dbReference type="STRING" id="1121485.GCA_000426485_00965"/>
<dbReference type="InterPro" id="IPR003538">
    <property type="entry name" value="TonB"/>
</dbReference>
<keyword evidence="3" id="KW-0813">Transport</keyword>
<dbReference type="GO" id="GO:0015891">
    <property type="term" value="P:siderophore transport"/>
    <property type="evidence" value="ECO:0007669"/>
    <property type="project" value="InterPro"/>
</dbReference>
<evidence type="ECO:0000259" key="11">
    <source>
        <dbReference type="PROSITE" id="PS52015"/>
    </source>
</evidence>
<dbReference type="GO" id="GO:0030288">
    <property type="term" value="C:outer membrane-bounded periplasmic space"/>
    <property type="evidence" value="ECO:0007669"/>
    <property type="project" value="InterPro"/>
</dbReference>
<keyword evidence="5" id="KW-0997">Cell inner membrane</keyword>
<dbReference type="PANTHER" id="PTHR33446">
    <property type="entry name" value="PROTEIN TONB-RELATED"/>
    <property type="match status" value="1"/>
</dbReference>
<keyword evidence="13" id="KW-1185">Reference proteome</keyword>
<gene>
    <name evidence="12" type="ORF">E2605_00990</name>
</gene>
<dbReference type="NCBIfam" id="TIGR01352">
    <property type="entry name" value="tonB_Cterm"/>
    <property type="match status" value="1"/>
</dbReference>
<keyword evidence="9 10" id="KW-0472">Membrane</keyword>
<comment type="similarity">
    <text evidence="2">Belongs to the TonB family.</text>
</comment>
<dbReference type="GO" id="GO:0098797">
    <property type="term" value="C:plasma membrane protein complex"/>
    <property type="evidence" value="ECO:0007669"/>
    <property type="project" value="TreeGrafter"/>
</dbReference>
<dbReference type="Proteomes" id="UP000297861">
    <property type="component" value="Unassembled WGS sequence"/>
</dbReference>
<accession>A0A4Y8LB78</accession>
<evidence type="ECO:0000256" key="4">
    <source>
        <dbReference type="ARBA" id="ARBA00022475"/>
    </source>
</evidence>
<evidence type="ECO:0000256" key="9">
    <source>
        <dbReference type="ARBA" id="ARBA00023136"/>
    </source>
</evidence>
<reference evidence="12 13" key="1">
    <citation type="submission" date="2019-03" db="EMBL/GenBank/DDBJ databases">
        <title>San Antonio Military Medical Center submission to MRSN (WRAIR), pending publication.</title>
        <authorList>
            <person name="Blyth D.M."/>
            <person name="Mccarthy S.L."/>
            <person name="Schall S.E."/>
            <person name="Stam J.A."/>
            <person name="Ong A.C."/>
            <person name="Mcgann P.T."/>
        </authorList>
    </citation>
    <scope>NUCLEOTIDE SEQUENCE [LARGE SCALE GENOMIC DNA]</scope>
    <source>
        <strain evidence="12 13">MRSN571793</strain>
    </source>
</reference>
<evidence type="ECO:0000256" key="8">
    <source>
        <dbReference type="ARBA" id="ARBA00022989"/>
    </source>
</evidence>
<evidence type="ECO:0000313" key="13">
    <source>
        <dbReference type="Proteomes" id="UP000297861"/>
    </source>
</evidence>
<dbReference type="FunFam" id="3.30.1150.10:FF:000002">
    <property type="entry name" value="Energy transducer TonB"/>
    <property type="match status" value="1"/>
</dbReference>
<dbReference type="GO" id="GO:0015031">
    <property type="term" value="P:protein transport"/>
    <property type="evidence" value="ECO:0007669"/>
    <property type="project" value="UniProtKB-KW"/>
</dbReference>
<name>A0A4Y8LB78_9BACT</name>
<organism evidence="12 13">
    <name type="scientific">Dysgonomonas capnocytophagoides</name>
    <dbReference type="NCBI Taxonomy" id="45254"/>
    <lineage>
        <taxon>Bacteria</taxon>
        <taxon>Pseudomonadati</taxon>
        <taxon>Bacteroidota</taxon>
        <taxon>Bacteroidia</taxon>
        <taxon>Bacteroidales</taxon>
        <taxon>Dysgonomonadaceae</taxon>
        <taxon>Dysgonomonas</taxon>
    </lineage>
</organism>
<keyword evidence="8 10" id="KW-1133">Transmembrane helix</keyword>
<feature type="domain" description="TonB C-terminal" evidence="11">
    <location>
        <begin position="186"/>
        <end position="277"/>
    </location>
</feature>
<dbReference type="PROSITE" id="PS52015">
    <property type="entry name" value="TONB_CTD"/>
    <property type="match status" value="1"/>
</dbReference>
<keyword evidence="4" id="KW-1003">Cell membrane</keyword>
<proteinExistence type="inferred from homology"/>
<dbReference type="Gene3D" id="3.30.1150.10">
    <property type="match status" value="1"/>
</dbReference>
<dbReference type="InterPro" id="IPR051045">
    <property type="entry name" value="TonB-dependent_transducer"/>
</dbReference>
<dbReference type="PRINTS" id="PR01374">
    <property type="entry name" value="TONBPROTEIN"/>
</dbReference>
<keyword evidence="7" id="KW-0653">Protein transport</keyword>
<evidence type="ECO:0000256" key="10">
    <source>
        <dbReference type="SAM" id="Phobius"/>
    </source>
</evidence>
<evidence type="ECO:0000256" key="7">
    <source>
        <dbReference type="ARBA" id="ARBA00022927"/>
    </source>
</evidence>
<sequence>MAREIKLNSTDWCDLVFEGKNKTYGAYALRRSSSKRHTIAFGVIILFVGVVSALPSFLQAVQPNKDKIAMDDVIKISDIELEKKLEQQEVIKQEIAPPPPPTRAAIQFTPPTITADANVDENREMRTQEELNENRTLQISIADNLNGSTASDAVSLEDLTIRRDIIQEDEPNKRFEHVEQMPQFPGGEAELMKYISNNIKYPPIAAENGIEGRVVVRFVVEKNGKVSDINVLRSVDPSLDKEAARVIRSMPTWIPGMQNGRNVAVYYTLPVLFKLQR</sequence>
<comment type="subcellular location">
    <subcellularLocation>
        <location evidence="1">Cell inner membrane</location>
        <topology evidence="1">Single-pass membrane protein</topology>
        <orientation evidence="1">Periplasmic side</orientation>
    </subcellularLocation>
</comment>
<dbReference type="RefSeq" id="WP_134435225.1">
    <property type="nucleotide sequence ID" value="NZ_SOML01000001.1"/>
</dbReference>
<dbReference type="EMBL" id="SOML01000001">
    <property type="protein sequence ID" value="TFD98692.1"/>
    <property type="molecule type" value="Genomic_DNA"/>
</dbReference>
<dbReference type="AlphaFoldDB" id="A0A4Y8LB78"/>
<dbReference type="InterPro" id="IPR037682">
    <property type="entry name" value="TonB_C"/>
</dbReference>
<feature type="transmembrane region" description="Helical" evidence="10">
    <location>
        <begin position="39"/>
        <end position="58"/>
    </location>
</feature>
<evidence type="ECO:0000256" key="3">
    <source>
        <dbReference type="ARBA" id="ARBA00022448"/>
    </source>
</evidence>
<dbReference type="GO" id="GO:0055085">
    <property type="term" value="P:transmembrane transport"/>
    <property type="evidence" value="ECO:0007669"/>
    <property type="project" value="InterPro"/>
</dbReference>
<evidence type="ECO:0000256" key="5">
    <source>
        <dbReference type="ARBA" id="ARBA00022519"/>
    </source>
</evidence>
<dbReference type="Pfam" id="PF03544">
    <property type="entry name" value="TonB_C"/>
    <property type="match status" value="1"/>
</dbReference>
<evidence type="ECO:0000256" key="2">
    <source>
        <dbReference type="ARBA" id="ARBA00006555"/>
    </source>
</evidence>
<comment type="caution">
    <text evidence="12">The sequence shown here is derived from an EMBL/GenBank/DDBJ whole genome shotgun (WGS) entry which is preliminary data.</text>
</comment>
<dbReference type="InterPro" id="IPR006260">
    <property type="entry name" value="TonB/TolA_C"/>
</dbReference>
<dbReference type="GO" id="GO:0031992">
    <property type="term" value="F:energy transducer activity"/>
    <property type="evidence" value="ECO:0007669"/>
    <property type="project" value="InterPro"/>
</dbReference>
<evidence type="ECO:0000256" key="6">
    <source>
        <dbReference type="ARBA" id="ARBA00022692"/>
    </source>
</evidence>
<protein>
    <submittedName>
        <fullName evidence="12">Energy transducer TonB</fullName>
    </submittedName>
</protein>